<dbReference type="Pfam" id="PF03972">
    <property type="entry name" value="MmgE_PrpD_N"/>
    <property type="match status" value="1"/>
</dbReference>
<evidence type="ECO:0000259" key="2">
    <source>
        <dbReference type="Pfam" id="PF03972"/>
    </source>
</evidence>
<protein>
    <submittedName>
        <fullName evidence="4">MmgE/PrpD family protein</fullName>
    </submittedName>
</protein>
<reference evidence="5" key="1">
    <citation type="journal article" date="2019" name="Int. J. Syst. Evol. Microbiol.">
        <title>The Global Catalogue of Microorganisms (GCM) 10K type strain sequencing project: providing services to taxonomists for standard genome sequencing and annotation.</title>
        <authorList>
            <consortium name="The Broad Institute Genomics Platform"/>
            <consortium name="The Broad Institute Genome Sequencing Center for Infectious Disease"/>
            <person name="Wu L."/>
            <person name="Ma J."/>
        </authorList>
    </citation>
    <scope>NUCLEOTIDE SEQUENCE [LARGE SCALE GENOMIC DNA]</scope>
    <source>
        <strain evidence="5">JCM 14330</strain>
    </source>
</reference>
<feature type="domain" description="MmgE/PrpD N-terminal" evidence="2">
    <location>
        <begin position="13"/>
        <end position="245"/>
    </location>
</feature>
<dbReference type="InterPro" id="IPR042188">
    <property type="entry name" value="MmgE/PrpD_sf_2"/>
</dbReference>
<dbReference type="InterPro" id="IPR045337">
    <property type="entry name" value="MmgE_PrpD_C"/>
</dbReference>
<feature type="domain" description="MmgE/PrpD C-terminal" evidence="3">
    <location>
        <begin position="271"/>
        <end position="444"/>
    </location>
</feature>
<name>A0ABP3MJZ4_9BURK</name>
<dbReference type="RefSeq" id="WP_343928203.1">
    <property type="nucleotide sequence ID" value="NZ_BAAAEN010000021.1"/>
</dbReference>
<evidence type="ECO:0000259" key="3">
    <source>
        <dbReference type="Pfam" id="PF19305"/>
    </source>
</evidence>
<comment type="similarity">
    <text evidence="1">Belongs to the PrpD family.</text>
</comment>
<dbReference type="Gene3D" id="1.10.4100.10">
    <property type="entry name" value="2-methylcitrate dehydratase PrpD"/>
    <property type="match status" value="1"/>
</dbReference>
<dbReference type="InterPro" id="IPR042183">
    <property type="entry name" value="MmgE/PrpD_sf_1"/>
</dbReference>
<dbReference type="InterPro" id="IPR045336">
    <property type="entry name" value="MmgE_PrpD_N"/>
</dbReference>
<dbReference type="Gene3D" id="3.30.1330.120">
    <property type="entry name" value="2-methylcitrate dehydratase PrpD"/>
    <property type="match status" value="1"/>
</dbReference>
<comment type="caution">
    <text evidence="4">The sequence shown here is derived from an EMBL/GenBank/DDBJ whole genome shotgun (WGS) entry which is preliminary data.</text>
</comment>
<dbReference type="InterPro" id="IPR036148">
    <property type="entry name" value="MmgE/PrpD_sf"/>
</dbReference>
<dbReference type="PANTHER" id="PTHR16943">
    <property type="entry name" value="2-METHYLCITRATE DEHYDRATASE-RELATED"/>
    <property type="match status" value="1"/>
</dbReference>
<dbReference type="Pfam" id="PF19305">
    <property type="entry name" value="MmgE_PrpD_C"/>
    <property type="match status" value="1"/>
</dbReference>
<gene>
    <name evidence="4" type="ORF">GCM10009097_44220</name>
</gene>
<dbReference type="PANTHER" id="PTHR16943:SF8">
    <property type="entry name" value="2-METHYLCITRATE DEHYDRATASE"/>
    <property type="match status" value="1"/>
</dbReference>
<evidence type="ECO:0000313" key="5">
    <source>
        <dbReference type="Proteomes" id="UP001501706"/>
    </source>
</evidence>
<sequence>MPADHGSHPSIARRLASFALGLRRDDLSPARQEKVSLILADFLGCMLAGSVLPEASTAFVLAQPGPVRIPGAPAGLSAESAAIAMGALGSLLQLHDGFGNGGNHPSNSIIPAVWCMREGRSMEAVHTAIAVGYEVANRLAASAHPALTLAGLAPTSCTGAIGAAAALGRLLELDEATLVRALSNAAFSFPAAALRGLTGHGSAVPLHGGLAARCALEAVRMAQAGLCAGERIFDDGDDPGVLAVLHSRGFDCPPETWRGEMLDGVYFKAIPACRHAQPAIDAIEAIWREGPLAAEDIVRVDLHTYPVALRFGKVPNARHELYDRLMSVVWAVASALRHGRYDLSNVRAPAIDPAVCALYDKIHLHVDEGYSALYPRFLPARVELTLSGGQRRTGLCMMEYGTPSEHGPYSPLGTNVPPLGREGVKRKFLGLAQAALEAAEADALWSEVRAVRGLSN</sequence>
<dbReference type="SUPFAM" id="SSF103378">
    <property type="entry name" value="2-methylcitrate dehydratase PrpD"/>
    <property type="match status" value="1"/>
</dbReference>
<dbReference type="InterPro" id="IPR005656">
    <property type="entry name" value="MmgE_PrpD"/>
</dbReference>
<organism evidence="4 5">
    <name type="scientific">Pigmentiphaga daeguensis</name>
    <dbReference type="NCBI Taxonomy" id="414049"/>
    <lineage>
        <taxon>Bacteria</taxon>
        <taxon>Pseudomonadati</taxon>
        <taxon>Pseudomonadota</taxon>
        <taxon>Betaproteobacteria</taxon>
        <taxon>Burkholderiales</taxon>
        <taxon>Alcaligenaceae</taxon>
        <taxon>Pigmentiphaga</taxon>
    </lineage>
</organism>
<dbReference type="EMBL" id="BAAAEN010000021">
    <property type="protein sequence ID" value="GAA0521874.1"/>
    <property type="molecule type" value="Genomic_DNA"/>
</dbReference>
<keyword evidence="5" id="KW-1185">Reference proteome</keyword>
<dbReference type="Proteomes" id="UP001501706">
    <property type="component" value="Unassembled WGS sequence"/>
</dbReference>
<accession>A0ABP3MJZ4</accession>
<evidence type="ECO:0000313" key="4">
    <source>
        <dbReference type="EMBL" id="GAA0521874.1"/>
    </source>
</evidence>
<proteinExistence type="inferred from homology"/>
<evidence type="ECO:0000256" key="1">
    <source>
        <dbReference type="ARBA" id="ARBA00006174"/>
    </source>
</evidence>